<dbReference type="GO" id="GO:0003676">
    <property type="term" value="F:nucleic acid binding"/>
    <property type="evidence" value="ECO:0007669"/>
    <property type="project" value="InterPro"/>
</dbReference>
<evidence type="ECO:0000313" key="2">
    <source>
        <dbReference type="Proteomes" id="UP000054359"/>
    </source>
</evidence>
<reference evidence="1 2" key="1">
    <citation type="submission" date="2013-11" db="EMBL/GenBank/DDBJ databases">
        <title>Genome sequencing of Stegodyphus mimosarum.</title>
        <authorList>
            <person name="Bechsgaard J."/>
        </authorList>
    </citation>
    <scope>NUCLEOTIDE SEQUENCE [LARGE SCALE GENOMIC DNA]</scope>
</reference>
<protein>
    <submittedName>
        <fullName evidence="1">Uncharacterized protein</fullName>
    </submittedName>
</protein>
<dbReference type="EMBL" id="KK118899">
    <property type="protein sequence ID" value="KFM74173.1"/>
    <property type="molecule type" value="Genomic_DNA"/>
</dbReference>
<accession>A0A087U9Y4</accession>
<organism evidence="1 2">
    <name type="scientific">Stegodyphus mimosarum</name>
    <name type="common">African social velvet spider</name>
    <dbReference type="NCBI Taxonomy" id="407821"/>
    <lineage>
        <taxon>Eukaryota</taxon>
        <taxon>Metazoa</taxon>
        <taxon>Ecdysozoa</taxon>
        <taxon>Arthropoda</taxon>
        <taxon>Chelicerata</taxon>
        <taxon>Arachnida</taxon>
        <taxon>Araneae</taxon>
        <taxon>Araneomorphae</taxon>
        <taxon>Entelegynae</taxon>
        <taxon>Eresoidea</taxon>
        <taxon>Eresidae</taxon>
        <taxon>Stegodyphus</taxon>
    </lineage>
</organism>
<dbReference type="OMA" id="SAMCCET"/>
<name>A0A087U9Y4_STEMI</name>
<evidence type="ECO:0000313" key="1">
    <source>
        <dbReference type="EMBL" id="KFM74173.1"/>
    </source>
</evidence>
<sequence length="67" mass="7865">MCNVFLNRKGVLLVDFWPRGGSVNSAMCCETLNKLHYAIQNKRHCMLSRGWFCFVTMSINTWLKYQC</sequence>
<feature type="non-terminal residue" evidence="1">
    <location>
        <position position="67"/>
    </location>
</feature>
<gene>
    <name evidence="1" type="ORF">X975_23431</name>
</gene>
<proteinExistence type="predicted"/>
<keyword evidence="2" id="KW-1185">Reference proteome</keyword>
<dbReference type="Pfam" id="PF01359">
    <property type="entry name" value="Transposase_1"/>
    <property type="match status" value="1"/>
</dbReference>
<dbReference type="InterPro" id="IPR001888">
    <property type="entry name" value="Transposase_1"/>
</dbReference>
<dbReference type="AlphaFoldDB" id="A0A087U9Y4"/>
<dbReference type="Gene3D" id="3.30.420.10">
    <property type="entry name" value="Ribonuclease H-like superfamily/Ribonuclease H"/>
    <property type="match status" value="1"/>
</dbReference>
<dbReference type="InterPro" id="IPR036397">
    <property type="entry name" value="RNaseH_sf"/>
</dbReference>
<dbReference type="Proteomes" id="UP000054359">
    <property type="component" value="Unassembled WGS sequence"/>
</dbReference>